<dbReference type="SMART" id="SM00028">
    <property type="entry name" value="TPR"/>
    <property type="match status" value="13"/>
</dbReference>
<reference evidence="5 6" key="1">
    <citation type="submission" date="2017-03" db="EMBL/GenBank/DDBJ databases">
        <title>Complete genome sequence of Candidatus 'Thiodictyon syntrophicum' sp. nov. strain Cad16T, a photolithoautotroph purple sulfur bacterium isolated from an alpine meromictic lake.</title>
        <authorList>
            <person name="Luedin S.M."/>
            <person name="Pothier J.F."/>
            <person name="Danza F."/>
            <person name="Storelli N."/>
            <person name="Wittwer M."/>
            <person name="Tonolla M."/>
        </authorList>
    </citation>
    <scope>NUCLEOTIDE SEQUENCE [LARGE SCALE GENOMIC DNA]</scope>
    <source>
        <strain evidence="5 6">Cad16T</strain>
    </source>
</reference>
<name>A0A2K8UCR9_9GAMM</name>
<gene>
    <name evidence="5" type="ORF">THSYN_22205</name>
</gene>
<dbReference type="KEGG" id="tsy:THSYN_22205"/>
<dbReference type="InterPro" id="IPR011990">
    <property type="entry name" value="TPR-like_helical_dom_sf"/>
</dbReference>
<dbReference type="EMBL" id="CP020370">
    <property type="protein sequence ID" value="AUB83388.1"/>
    <property type="molecule type" value="Genomic_DNA"/>
</dbReference>
<dbReference type="Pfam" id="PF13432">
    <property type="entry name" value="TPR_16"/>
    <property type="match status" value="3"/>
</dbReference>
<evidence type="ECO:0000256" key="2">
    <source>
        <dbReference type="ARBA" id="ARBA00022803"/>
    </source>
</evidence>
<keyword evidence="1" id="KW-0677">Repeat</keyword>
<feature type="repeat" description="TPR" evidence="3">
    <location>
        <begin position="371"/>
        <end position="404"/>
    </location>
</feature>
<dbReference type="Gene3D" id="1.25.40.10">
    <property type="entry name" value="Tetratricopeptide repeat domain"/>
    <property type="match status" value="6"/>
</dbReference>
<feature type="repeat" description="TPR" evidence="3">
    <location>
        <begin position="642"/>
        <end position="675"/>
    </location>
</feature>
<dbReference type="InterPro" id="IPR014266">
    <property type="entry name" value="PEP-CTERM_TPR_PrsT"/>
</dbReference>
<proteinExistence type="predicted"/>
<evidence type="ECO:0000256" key="3">
    <source>
        <dbReference type="PROSITE-ProRule" id="PRU00339"/>
    </source>
</evidence>
<dbReference type="InterPro" id="IPR051012">
    <property type="entry name" value="CellSynth/LPSAsmb/PSIAsmb"/>
</dbReference>
<dbReference type="InterPro" id="IPR019734">
    <property type="entry name" value="TPR_rpt"/>
</dbReference>
<dbReference type="Pfam" id="PF14559">
    <property type="entry name" value="TPR_19"/>
    <property type="match status" value="3"/>
</dbReference>
<dbReference type="SUPFAM" id="SSF48452">
    <property type="entry name" value="TPR-like"/>
    <property type="match status" value="3"/>
</dbReference>
<keyword evidence="6" id="KW-1185">Reference proteome</keyword>
<dbReference type="AlphaFoldDB" id="A0A2K8UCR9"/>
<organism evidence="5 6">
    <name type="scientific">Candidatus Thiodictyon syntrophicum</name>
    <dbReference type="NCBI Taxonomy" id="1166950"/>
    <lineage>
        <taxon>Bacteria</taxon>
        <taxon>Pseudomonadati</taxon>
        <taxon>Pseudomonadota</taxon>
        <taxon>Gammaproteobacteria</taxon>
        <taxon>Chromatiales</taxon>
        <taxon>Chromatiaceae</taxon>
        <taxon>Thiodictyon</taxon>
    </lineage>
</organism>
<feature type="signal peptide" evidence="4">
    <location>
        <begin position="1"/>
        <end position="26"/>
    </location>
</feature>
<dbReference type="PANTHER" id="PTHR45586:SF1">
    <property type="entry name" value="LIPOPOLYSACCHARIDE ASSEMBLY PROTEIN B"/>
    <property type="match status" value="1"/>
</dbReference>
<dbReference type="Pfam" id="PF12895">
    <property type="entry name" value="ANAPC3"/>
    <property type="match status" value="1"/>
</dbReference>
<evidence type="ECO:0000313" key="6">
    <source>
        <dbReference type="Proteomes" id="UP000232638"/>
    </source>
</evidence>
<evidence type="ECO:0000256" key="4">
    <source>
        <dbReference type="SAM" id="SignalP"/>
    </source>
</evidence>
<keyword evidence="2 3" id="KW-0802">TPR repeat</keyword>
<dbReference type="PROSITE" id="PS50005">
    <property type="entry name" value="TPR"/>
    <property type="match status" value="3"/>
</dbReference>
<evidence type="ECO:0000256" key="1">
    <source>
        <dbReference type="ARBA" id="ARBA00022737"/>
    </source>
</evidence>
<keyword evidence="4" id="KW-0732">Signal</keyword>
<dbReference type="PANTHER" id="PTHR45586">
    <property type="entry name" value="TPR REPEAT-CONTAINING PROTEIN PA4667"/>
    <property type="match status" value="1"/>
</dbReference>
<dbReference type="Pfam" id="PF13428">
    <property type="entry name" value="TPR_14"/>
    <property type="match status" value="1"/>
</dbReference>
<evidence type="ECO:0000313" key="5">
    <source>
        <dbReference type="EMBL" id="AUB83388.1"/>
    </source>
</evidence>
<accession>A0A2K8UCR9</accession>
<feature type="repeat" description="TPR" evidence="3">
    <location>
        <begin position="133"/>
        <end position="166"/>
    </location>
</feature>
<sequence>MAVSKNRPALLTLVLLGAIGPGAAWSTPDTAAGEPAAAKAQTPADLRARLIELRNRQQAAPKDPELSYQLGALYLDAGDPKAAEEQLERAIEEGTTAADAWVLLGQAWLLQDKFVEIQAQIPTDEIPDPAVKAGVVVLQGLAWLAKDRPNDARASFQEALTLEPDLSSAYLGFARVSMAEGNGAAAAEALTSAAGGVRPDQAEIETLRGELAQANKDLPAAERAFQAALDAKPYQYWRRRQLAHTQVAQNKLDAADANLTAILAARPGDLAATYLSAFSAYLRGDYQRAYDSISPLLKGQVEEPGALFVAGAAAYQLGNYNQARELLTLYLPRQPADANARAILAAALLRLGEPQEALATLKPLLGANPDAGVLALAGQAATLGGEPKEAVTYLERALALSPQDAGFAGLLGAARIAAGDRKAGIAELEKLVAAGGNGLQSTELALLRERLKAGDLPGLVTAAERFTKRYPKSPDGPLLRGIAQARTGALPAAKASFEQVLKLSPNNLDALIGLADVSLRQGDLAGAETAMGRALEQKKGDPLLLRNFANIALAAGKPDQAVARLEQARQSNPDNQALVTLLAAVYTSAGRPLDALQILADKGDPKDPAVLTERSRAELRAGRVAAAVADARAVIELQPESADAYLNLGRALEQEPDLVKAQAAYEKARTLRPDDTAAAAIGIARTKMLGLGSATSEQTATQVADLVARTLEANPAGAEATRLRALVSVAAAKPGQAIQLLKPLHAVDPDAGTVYQLAMSYVQAKDPRGGIAILKQHVERYPKDLAVRLALARHLMADKQYASAVAELNKLLEQDWGHTDAQIDLAAALIQAGRPQEAKTHLAEATKARPKDMRIKLLQQAAEQKSGPGK</sequence>
<dbReference type="NCBIfam" id="TIGR02917">
    <property type="entry name" value="PEP_TPR_lipo"/>
    <property type="match status" value="1"/>
</dbReference>
<dbReference type="Proteomes" id="UP000232638">
    <property type="component" value="Chromosome"/>
</dbReference>
<protein>
    <submittedName>
        <fullName evidence="5">Uncharacterized protein</fullName>
    </submittedName>
</protein>
<feature type="chain" id="PRO_5014778441" evidence="4">
    <location>
        <begin position="27"/>
        <end position="870"/>
    </location>
</feature>